<organism evidence="1 2">
    <name type="scientific">Thalictrum thalictroides</name>
    <name type="common">Rue-anemone</name>
    <name type="synonym">Anemone thalictroides</name>
    <dbReference type="NCBI Taxonomy" id="46969"/>
    <lineage>
        <taxon>Eukaryota</taxon>
        <taxon>Viridiplantae</taxon>
        <taxon>Streptophyta</taxon>
        <taxon>Embryophyta</taxon>
        <taxon>Tracheophyta</taxon>
        <taxon>Spermatophyta</taxon>
        <taxon>Magnoliopsida</taxon>
        <taxon>Ranunculales</taxon>
        <taxon>Ranunculaceae</taxon>
        <taxon>Thalictroideae</taxon>
        <taxon>Thalictrum</taxon>
    </lineage>
</organism>
<proteinExistence type="predicted"/>
<name>A0A7J6V6G5_THATH</name>
<dbReference type="EMBL" id="JABWDY010037203">
    <property type="protein sequence ID" value="KAF5180596.1"/>
    <property type="molecule type" value="Genomic_DNA"/>
</dbReference>
<protein>
    <submittedName>
        <fullName evidence="1">Uncharacterized protein</fullName>
    </submittedName>
</protein>
<keyword evidence="2" id="KW-1185">Reference proteome</keyword>
<reference evidence="1 2" key="1">
    <citation type="submission" date="2020-06" db="EMBL/GenBank/DDBJ databases">
        <title>Transcriptomic and genomic resources for Thalictrum thalictroides and T. hernandezii: Facilitating candidate gene discovery in an emerging model plant lineage.</title>
        <authorList>
            <person name="Arias T."/>
            <person name="Riano-Pachon D.M."/>
            <person name="Di Stilio V.S."/>
        </authorList>
    </citation>
    <scope>NUCLEOTIDE SEQUENCE [LARGE SCALE GENOMIC DNA]</scope>
    <source>
        <strain evidence="2">cv. WT478/WT964</strain>
        <tissue evidence="1">Leaves</tissue>
    </source>
</reference>
<comment type="caution">
    <text evidence="1">The sequence shown here is derived from an EMBL/GenBank/DDBJ whole genome shotgun (WGS) entry which is preliminary data.</text>
</comment>
<dbReference type="AlphaFoldDB" id="A0A7J6V6G5"/>
<evidence type="ECO:0000313" key="2">
    <source>
        <dbReference type="Proteomes" id="UP000554482"/>
    </source>
</evidence>
<evidence type="ECO:0000313" key="1">
    <source>
        <dbReference type="EMBL" id="KAF5180596.1"/>
    </source>
</evidence>
<feature type="non-terminal residue" evidence="1">
    <location>
        <position position="1"/>
    </location>
</feature>
<accession>A0A7J6V6G5</accession>
<gene>
    <name evidence="1" type="ORF">FRX31_029817</name>
</gene>
<sequence length="148" mass="16367">GRTPAQVVRYKIAQDLGVDSSEVGRDHTFLAMHTHPDKIPQNFGIFEAIQSSMSSNSESQNTCYDAVTDVLGPDSRGRFRARGAGVCKTQMKKMANIKKKQTYDARKNEEWKTSIQGQLAEVTDAVKYLTSIVRDMRSAPQSGSHSGE</sequence>
<dbReference type="Proteomes" id="UP000554482">
    <property type="component" value="Unassembled WGS sequence"/>
</dbReference>